<dbReference type="Pfam" id="PF00023">
    <property type="entry name" value="Ank"/>
    <property type="match status" value="1"/>
</dbReference>
<feature type="repeat" description="ANK" evidence="1">
    <location>
        <begin position="105"/>
        <end position="137"/>
    </location>
</feature>
<dbReference type="PANTHER" id="PTHR34706">
    <property type="entry name" value="SLR1338 PROTEIN"/>
    <property type="match status" value="1"/>
</dbReference>
<evidence type="ECO:0000313" key="4">
    <source>
        <dbReference type="Proteomes" id="UP000011715"/>
    </source>
</evidence>
<dbReference type="OMA" id="GRWESQK"/>
<dbReference type="PANTHER" id="PTHR34706:SF3">
    <property type="entry name" value="ANKYRIN REPEAT PROTEIN (AFU_ORTHOLOGUE AFUA_7G06200)"/>
    <property type="match status" value="1"/>
</dbReference>
<dbReference type="EMBL" id="GL876971">
    <property type="protein sequence ID" value="KLU87921.1"/>
    <property type="molecule type" value="Genomic_DNA"/>
</dbReference>
<dbReference type="eggNOG" id="ENOG502R955">
    <property type="taxonomic scope" value="Eukaryota"/>
</dbReference>
<dbReference type="STRING" id="644358.A0A0C4E3B4"/>
<reference evidence="3" key="4">
    <citation type="journal article" date="2015" name="G3 (Bethesda)">
        <title>Genome sequences of three phytopathogenic species of the Magnaporthaceae family of fungi.</title>
        <authorList>
            <person name="Okagaki L.H."/>
            <person name="Nunes C.C."/>
            <person name="Sailsbery J."/>
            <person name="Clay B."/>
            <person name="Brown D."/>
            <person name="John T."/>
            <person name="Oh Y."/>
            <person name="Young N."/>
            <person name="Fitzgerald M."/>
            <person name="Haas B.J."/>
            <person name="Zeng Q."/>
            <person name="Young S."/>
            <person name="Adiconis X."/>
            <person name="Fan L."/>
            <person name="Levin J.Z."/>
            <person name="Mitchell T.K."/>
            <person name="Okubara P.A."/>
            <person name="Farman M.L."/>
            <person name="Kohn L.M."/>
            <person name="Birren B."/>
            <person name="Ma L.-J."/>
            <person name="Dean R.A."/>
        </authorList>
    </citation>
    <scope>NUCLEOTIDE SEQUENCE</scope>
    <source>
        <strain evidence="3">ATCC 64411 / 73-15</strain>
    </source>
</reference>
<dbReference type="SMART" id="SM00248">
    <property type="entry name" value="ANK"/>
    <property type="match status" value="2"/>
</dbReference>
<dbReference type="Gene3D" id="1.25.40.20">
    <property type="entry name" value="Ankyrin repeat-containing domain"/>
    <property type="match status" value="1"/>
</dbReference>
<dbReference type="AlphaFoldDB" id="A0A0C4E3B4"/>
<proteinExistence type="predicted"/>
<dbReference type="EMBL" id="ADBL01001660">
    <property type="status" value="NOT_ANNOTATED_CDS"/>
    <property type="molecule type" value="Genomic_DNA"/>
</dbReference>
<reference evidence="4" key="2">
    <citation type="submission" date="2010-05" db="EMBL/GenBank/DDBJ databases">
        <title>The genome sequence of Magnaporthe poae strain ATCC 64411.</title>
        <authorList>
            <person name="Ma L.-J."/>
            <person name="Dead R."/>
            <person name="Young S."/>
            <person name="Zeng Q."/>
            <person name="Koehrsen M."/>
            <person name="Alvarado L."/>
            <person name="Berlin A."/>
            <person name="Chapman S.B."/>
            <person name="Chen Z."/>
            <person name="Freedman E."/>
            <person name="Gellesch M."/>
            <person name="Goldberg J."/>
            <person name="Griggs A."/>
            <person name="Gujja S."/>
            <person name="Heilman E.R."/>
            <person name="Heiman D."/>
            <person name="Hepburn T."/>
            <person name="Howarth C."/>
            <person name="Jen D."/>
            <person name="Larson L."/>
            <person name="Mehta T."/>
            <person name="Neiman D."/>
            <person name="Pearson M."/>
            <person name="Roberts A."/>
            <person name="Saif S."/>
            <person name="Shea T."/>
            <person name="Shenoy N."/>
            <person name="Sisk P."/>
            <person name="Stolte C."/>
            <person name="Sykes S."/>
            <person name="Walk T."/>
            <person name="White J."/>
            <person name="Yandava C."/>
            <person name="Haas B."/>
            <person name="Nusbaum C."/>
            <person name="Birren B."/>
        </authorList>
    </citation>
    <scope>NUCLEOTIDE SEQUENCE [LARGE SCALE GENOMIC DNA]</scope>
    <source>
        <strain evidence="4">ATCC 64411 / 73-15</strain>
    </source>
</reference>
<keyword evidence="4" id="KW-1185">Reference proteome</keyword>
<keyword evidence="1" id="KW-0040">ANK repeat</keyword>
<protein>
    <submittedName>
        <fullName evidence="2 3">Uncharacterized protein</fullName>
    </submittedName>
</protein>
<dbReference type="VEuPathDB" id="FungiDB:MAPG_06911"/>
<name>A0A0C4E3B4_MAGP6</name>
<evidence type="ECO:0000313" key="2">
    <source>
        <dbReference type="EMBL" id="KLU87921.1"/>
    </source>
</evidence>
<dbReference type="PROSITE" id="PS50297">
    <property type="entry name" value="ANK_REP_REGION"/>
    <property type="match status" value="1"/>
</dbReference>
<evidence type="ECO:0000313" key="3">
    <source>
        <dbReference type="EnsemblFungi" id="MAPG_06911T0"/>
    </source>
</evidence>
<dbReference type="PROSITE" id="PS50088">
    <property type="entry name" value="ANK_REPEAT"/>
    <property type="match status" value="1"/>
</dbReference>
<dbReference type="SUPFAM" id="SSF48403">
    <property type="entry name" value="Ankyrin repeat"/>
    <property type="match status" value="1"/>
</dbReference>
<reference evidence="3" key="5">
    <citation type="submission" date="2015-06" db="UniProtKB">
        <authorList>
            <consortium name="EnsemblFungi"/>
        </authorList>
    </citation>
    <scope>IDENTIFICATION</scope>
    <source>
        <strain evidence="3">ATCC 64411</strain>
    </source>
</reference>
<reference evidence="2" key="1">
    <citation type="submission" date="2010-05" db="EMBL/GenBank/DDBJ databases">
        <title>The Genome Sequence of Magnaporthe poae strain ATCC 64411.</title>
        <authorList>
            <consortium name="The Broad Institute Genome Sequencing Platform"/>
            <consortium name="Broad Institute Genome Sequencing Center for Infectious Disease"/>
            <person name="Ma L.-J."/>
            <person name="Dead R."/>
            <person name="Young S."/>
            <person name="Zeng Q."/>
            <person name="Koehrsen M."/>
            <person name="Alvarado L."/>
            <person name="Berlin A."/>
            <person name="Chapman S.B."/>
            <person name="Chen Z."/>
            <person name="Freedman E."/>
            <person name="Gellesch M."/>
            <person name="Goldberg J."/>
            <person name="Griggs A."/>
            <person name="Gujja S."/>
            <person name="Heilman E.R."/>
            <person name="Heiman D."/>
            <person name="Hepburn T."/>
            <person name="Howarth C."/>
            <person name="Jen D."/>
            <person name="Larson L."/>
            <person name="Mehta T."/>
            <person name="Neiman D."/>
            <person name="Pearson M."/>
            <person name="Roberts A."/>
            <person name="Saif S."/>
            <person name="Shea T."/>
            <person name="Shenoy N."/>
            <person name="Sisk P."/>
            <person name="Stolte C."/>
            <person name="Sykes S."/>
            <person name="Walk T."/>
            <person name="White J."/>
            <person name="Yandava C."/>
            <person name="Haas B."/>
            <person name="Nusbaum C."/>
            <person name="Birren B."/>
        </authorList>
    </citation>
    <scope>NUCLEOTIDE SEQUENCE</scope>
    <source>
        <strain evidence="2">ATCC 64411</strain>
    </source>
</reference>
<dbReference type="InterPro" id="IPR002110">
    <property type="entry name" value="Ankyrin_rpt"/>
</dbReference>
<evidence type="ECO:0000256" key="1">
    <source>
        <dbReference type="PROSITE-ProRule" id="PRU00023"/>
    </source>
</evidence>
<dbReference type="OrthoDB" id="2142040at2759"/>
<dbReference type="Proteomes" id="UP000011715">
    <property type="component" value="Unassembled WGS sequence"/>
</dbReference>
<sequence>MSIFEQARRGELLDDKIRRLNSTSLDSQDPKTGLTLLATAVLSGVPEQVEQLLERGATANKLCKNKETPLLLATWKATVERPLMVYTLLPRLDKKSLNHTCSAAEGNTPIMWAVEKADADSVRLLAKAGAKIKVKNEDGETAEDIARRIGKRYLINCLRPDEEQSLLSRMANGAVRFVRHVVSVADKISGGRVRKVFGIKGEKHDSVEARMKEMRIRPAKPTVDKSVNPAKPTADKFVSRAEPTLDKFVSPAKSAGGKYDSPAKPMVDEFVNPAKPTAGGFVSPAKPTGDEFVNPAKPTAGGFVSPAKPTVDEFVSPAEPKAEPKADEFVCPAQPTVDDSPAQPTVDEFVGPAKPTELMADELVSPAKPTVDDSPAEPTVDEFVSPAEPIAVPEADEFVSPAEPMIDEDVSPAEPTADEFIQQVDEYVKSTPALSTFFNEDKRFVQDMAAKLVNLAKDTTTDLASPEVLPMTIEVTMHQQVIYCDDSSSMTNYKGTRENRWENQKELARHIAKIGTLILPDDQGVALRFINQRTGDESANLDLEGLGRGLESITPRGDTPIGTTLYERILKPLVLQPLAEGRFKRPLLVTILTDGGPSNEDPGKLARVILECGNELVTKGYPRDCVKFLVGQVGSSLEAVRFLDTLRGNSDIDKVTYVFAGRLDDKFKSFRNQRELDRWLVTTLYQPLANALRMNT</sequence>
<dbReference type="EnsemblFungi" id="MAPG_06911T0">
    <property type="protein sequence ID" value="MAPG_06911T0"/>
    <property type="gene ID" value="MAPG_06911"/>
</dbReference>
<gene>
    <name evidence="2" type="ORF">MAPG_06911</name>
</gene>
<organism evidence="3 4">
    <name type="scientific">Magnaporthiopsis poae (strain ATCC 64411 / 73-15)</name>
    <name type="common">Kentucky bluegrass fungus</name>
    <name type="synonym">Magnaporthe poae</name>
    <dbReference type="NCBI Taxonomy" id="644358"/>
    <lineage>
        <taxon>Eukaryota</taxon>
        <taxon>Fungi</taxon>
        <taxon>Dikarya</taxon>
        <taxon>Ascomycota</taxon>
        <taxon>Pezizomycotina</taxon>
        <taxon>Sordariomycetes</taxon>
        <taxon>Sordariomycetidae</taxon>
        <taxon>Magnaporthales</taxon>
        <taxon>Magnaporthaceae</taxon>
        <taxon>Magnaporthiopsis</taxon>
    </lineage>
</organism>
<accession>A0A0C4E3B4</accession>
<reference evidence="2" key="3">
    <citation type="submission" date="2011-03" db="EMBL/GenBank/DDBJ databases">
        <title>Annotation of Magnaporthe poae ATCC 64411.</title>
        <authorList>
            <person name="Ma L.-J."/>
            <person name="Dead R."/>
            <person name="Young S.K."/>
            <person name="Zeng Q."/>
            <person name="Gargeya S."/>
            <person name="Fitzgerald M."/>
            <person name="Haas B."/>
            <person name="Abouelleil A."/>
            <person name="Alvarado L."/>
            <person name="Arachchi H.M."/>
            <person name="Berlin A."/>
            <person name="Brown A."/>
            <person name="Chapman S.B."/>
            <person name="Chen Z."/>
            <person name="Dunbar C."/>
            <person name="Freedman E."/>
            <person name="Gearin G."/>
            <person name="Gellesch M."/>
            <person name="Goldberg J."/>
            <person name="Griggs A."/>
            <person name="Gujja S."/>
            <person name="Heiman D."/>
            <person name="Howarth C."/>
            <person name="Larson L."/>
            <person name="Lui A."/>
            <person name="MacDonald P.J.P."/>
            <person name="Mehta T."/>
            <person name="Montmayeur A."/>
            <person name="Murphy C."/>
            <person name="Neiman D."/>
            <person name="Pearson M."/>
            <person name="Priest M."/>
            <person name="Roberts A."/>
            <person name="Saif S."/>
            <person name="Shea T."/>
            <person name="Shenoy N."/>
            <person name="Sisk P."/>
            <person name="Stolte C."/>
            <person name="Sykes S."/>
            <person name="Yandava C."/>
            <person name="Wortman J."/>
            <person name="Nusbaum C."/>
            <person name="Birren B."/>
        </authorList>
    </citation>
    <scope>NUCLEOTIDE SEQUENCE</scope>
    <source>
        <strain evidence="2">ATCC 64411</strain>
    </source>
</reference>
<dbReference type="InterPro" id="IPR036770">
    <property type="entry name" value="Ankyrin_rpt-contain_sf"/>
</dbReference>